<dbReference type="EMBL" id="KZ613948">
    <property type="protein sequence ID" value="PMD38230.1"/>
    <property type="molecule type" value="Genomic_DNA"/>
</dbReference>
<sequence length="130" mass="14538">MKMKMKMTISSSFLRAADIYRDANATQKKFPPSRFDNSKVICLANIIPVLAGKLASDEVSRATSVKNPECVGRGRGEGTRGRGVERTRGREDEGTRGREDERTRGRLEPPRQQKAWPVISSRNQPSATLY</sequence>
<reference evidence="2 3" key="1">
    <citation type="submission" date="2016-04" db="EMBL/GenBank/DDBJ databases">
        <title>A degradative enzymes factory behind the ericoid mycorrhizal symbiosis.</title>
        <authorList>
            <consortium name="DOE Joint Genome Institute"/>
            <person name="Martino E."/>
            <person name="Morin E."/>
            <person name="Grelet G."/>
            <person name="Kuo A."/>
            <person name="Kohler A."/>
            <person name="Daghino S."/>
            <person name="Barry K."/>
            <person name="Choi C."/>
            <person name="Cichocki N."/>
            <person name="Clum A."/>
            <person name="Copeland A."/>
            <person name="Hainaut M."/>
            <person name="Haridas S."/>
            <person name="Labutti K."/>
            <person name="Lindquist E."/>
            <person name="Lipzen A."/>
            <person name="Khouja H.-R."/>
            <person name="Murat C."/>
            <person name="Ohm R."/>
            <person name="Olson A."/>
            <person name="Spatafora J."/>
            <person name="Veneault-Fourrey C."/>
            <person name="Henrissat B."/>
            <person name="Grigoriev I."/>
            <person name="Martin F."/>
            <person name="Perotto S."/>
        </authorList>
    </citation>
    <scope>NUCLEOTIDE SEQUENCE [LARGE SCALE GENOMIC DNA]</scope>
    <source>
        <strain evidence="2 3">F</strain>
    </source>
</reference>
<gene>
    <name evidence="2" type="ORF">L207DRAFT_64623</name>
</gene>
<organism evidence="2 3">
    <name type="scientific">Hyaloscypha variabilis (strain UAMH 11265 / GT02V1 / F)</name>
    <name type="common">Meliniomyces variabilis</name>
    <dbReference type="NCBI Taxonomy" id="1149755"/>
    <lineage>
        <taxon>Eukaryota</taxon>
        <taxon>Fungi</taxon>
        <taxon>Dikarya</taxon>
        <taxon>Ascomycota</taxon>
        <taxon>Pezizomycotina</taxon>
        <taxon>Leotiomycetes</taxon>
        <taxon>Helotiales</taxon>
        <taxon>Hyaloscyphaceae</taxon>
        <taxon>Hyaloscypha</taxon>
        <taxon>Hyaloscypha variabilis</taxon>
    </lineage>
</organism>
<feature type="region of interest" description="Disordered" evidence="1">
    <location>
        <begin position="57"/>
        <end position="130"/>
    </location>
</feature>
<evidence type="ECO:0000256" key="1">
    <source>
        <dbReference type="SAM" id="MobiDB-lite"/>
    </source>
</evidence>
<protein>
    <submittedName>
        <fullName evidence="2">Uncharacterized protein</fullName>
    </submittedName>
</protein>
<evidence type="ECO:0000313" key="2">
    <source>
        <dbReference type="EMBL" id="PMD38230.1"/>
    </source>
</evidence>
<name>A0A2J6RI95_HYAVF</name>
<keyword evidence="3" id="KW-1185">Reference proteome</keyword>
<proteinExistence type="predicted"/>
<accession>A0A2J6RI95</accession>
<dbReference type="Proteomes" id="UP000235786">
    <property type="component" value="Unassembled WGS sequence"/>
</dbReference>
<feature type="compositionally biased region" description="Basic and acidic residues" evidence="1">
    <location>
        <begin position="72"/>
        <end position="111"/>
    </location>
</feature>
<evidence type="ECO:0000313" key="3">
    <source>
        <dbReference type="Proteomes" id="UP000235786"/>
    </source>
</evidence>
<feature type="compositionally biased region" description="Polar residues" evidence="1">
    <location>
        <begin position="120"/>
        <end position="130"/>
    </location>
</feature>
<dbReference type="AlphaFoldDB" id="A0A2J6RI95"/>